<evidence type="ECO:0000256" key="3">
    <source>
        <dbReference type="ARBA" id="ARBA00023187"/>
    </source>
</evidence>
<keyword evidence="1" id="KW-0507">mRNA processing</keyword>
<evidence type="ECO:0000313" key="7">
    <source>
        <dbReference type="Proteomes" id="UP001489004"/>
    </source>
</evidence>
<keyword evidence="7" id="KW-1185">Reference proteome</keyword>
<dbReference type="Pfam" id="PF00076">
    <property type="entry name" value="RRM_1"/>
    <property type="match status" value="1"/>
</dbReference>
<comment type="caution">
    <text evidence="6">The sequence shown here is derived from an EMBL/GenBank/DDBJ whole genome shotgun (WGS) entry which is preliminary data.</text>
</comment>
<evidence type="ECO:0000256" key="1">
    <source>
        <dbReference type="ARBA" id="ARBA00022664"/>
    </source>
</evidence>
<keyword evidence="3" id="KW-0508">mRNA splicing</keyword>
<dbReference type="SUPFAM" id="SSF54928">
    <property type="entry name" value="RNA-binding domain, RBD"/>
    <property type="match status" value="1"/>
</dbReference>
<accession>A0AAW1QSL3</accession>
<dbReference type="PROSITE" id="PS50102">
    <property type="entry name" value="RRM"/>
    <property type="match status" value="1"/>
</dbReference>
<name>A0AAW1QSL3_9CHLO</name>
<dbReference type="GO" id="GO:0006397">
    <property type="term" value="P:mRNA processing"/>
    <property type="evidence" value="ECO:0007669"/>
    <property type="project" value="UniProtKB-KW"/>
</dbReference>
<dbReference type="FunFam" id="3.30.70.330:FF:000097">
    <property type="entry name" value="U2 snRNP auxiliary factor large subunit"/>
    <property type="match status" value="1"/>
</dbReference>
<dbReference type="AlphaFoldDB" id="A0AAW1QSL3"/>
<dbReference type="InterPro" id="IPR035979">
    <property type="entry name" value="RBD_domain_sf"/>
</dbReference>
<dbReference type="GO" id="GO:0003723">
    <property type="term" value="F:RNA binding"/>
    <property type="evidence" value="ECO:0007669"/>
    <property type="project" value="UniProtKB-UniRule"/>
</dbReference>
<dbReference type="PANTHER" id="PTHR23139">
    <property type="entry name" value="RNA-BINDING PROTEIN"/>
    <property type="match status" value="1"/>
</dbReference>
<gene>
    <name evidence="6" type="ORF">WJX72_011123</name>
</gene>
<dbReference type="Gene3D" id="3.30.70.330">
    <property type="match status" value="1"/>
</dbReference>
<dbReference type="Proteomes" id="UP001489004">
    <property type="component" value="Unassembled WGS sequence"/>
</dbReference>
<dbReference type="InterPro" id="IPR012677">
    <property type="entry name" value="Nucleotide-bd_a/b_plait_sf"/>
</dbReference>
<sequence length="226" mass="23481">MRATQRAGAMSVSATAEVLSPEAKATGATNEDVPQFESLSAPAVAQLTENGGSGAQQAATEAGRALAQQQVAEAAATSDIAQAAMAGARDGATSAATRAIAEAGMRHQRPAGRIANDGSVPLSRVLRLANMVEREDLCDEDEYADILDDVTCELTTKYGPLASVVIPRPAADPTDDPPAVGLVFVEFQREEGAIKAQAALNGRTFGPNKVQASFYDPVMFRAGQHI</sequence>
<evidence type="ECO:0000256" key="2">
    <source>
        <dbReference type="ARBA" id="ARBA00022884"/>
    </source>
</evidence>
<dbReference type="GO" id="GO:0008380">
    <property type="term" value="P:RNA splicing"/>
    <property type="evidence" value="ECO:0007669"/>
    <property type="project" value="UniProtKB-KW"/>
</dbReference>
<protein>
    <recommendedName>
        <fullName evidence="5">RRM domain-containing protein</fullName>
    </recommendedName>
</protein>
<organism evidence="6 7">
    <name type="scientific">[Myrmecia] bisecta</name>
    <dbReference type="NCBI Taxonomy" id="41462"/>
    <lineage>
        <taxon>Eukaryota</taxon>
        <taxon>Viridiplantae</taxon>
        <taxon>Chlorophyta</taxon>
        <taxon>core chlorophytes</taxon>
        <taxon>Trebouxiophyceae</taxon>
        <taxon>Trebouxiales</taxon>
        <taxon>Trebouxiaceae</taxon>
        <taxon>Myrmecia</taxon>
    </lineage>
</organism>
<feature type="domain" description="RRM" evidence="5">
    <location>
        <begin position="124"/>
        <end position="217"/>
    </location>
</feature>
<reference evidence="6 7" key="1">
    <citation type="journal article" date="2024" name="Nat. Commun.">
        <title>Phylogenomics reveals the evolutionary origins of lichenization in chlorophyte algae.</title>
        <authorList>
            <person name="Puginier C."/>
            <person name="Libourel C."/>
            <person name="Otte J."/>
            <person name="Skaloud P."/>
            <person name="Haon M."/>
            <person name="Grisel S."/>
            <person name="Petersen M."/>
            <person name="Berrin J.G."/>
            <person name="Delaux P.M."/>
            <person name="Dal Grande F."/>
            <person name="Keller J."/>
        </authorList>
    </citation>
    <scope>NUCLEOTIDE SEQUENCE [LARGE SCALE GENOMIC DNA]</scope>
    <source>
        <strain evidence="6 7">SAG 2043</strain>
    </source>
</reference>
<dbReference type="CDD" id="cd12232">
    <property type="entry name" value="RRM3_U2AF65"/>
    <property type="match status" value="1"/>
</dbReference>
<keyword evidence="2 4" id="KW-0694">RNA-binding</keyword>
<evidence type="ECO:0000313" key="6">
    <source>
        <dbReference type="EMBL" id="KAK9824531.1"/>
    </source>
</evidence>
<proteinExistence type="predicted"/>
<evidence type="ECO:0000259" key="5">
    <source>
        <dbReference type="PROSITE" id="PS50102"/>
    </source>
</evidence>
<evidence type="ECO:0000256" key="4">
    <source>
        <dbReference type="PROSITE-ProRule" id="PRU00176"/>
    </source>
</evidence>
<dbReference type="InterPro" id="IPR000504">
    <property type="entry name" value="RRM_dom"/>
</dbReference>
<dbReference type="EMBL" id="JALJOR010000002">
    <property type="protein sequence ID" value="KAK9824531.1"/>
    <property type="molecule type" value="Genomic_DNA"/>
</dbReference>